<feature type="transmembrane region" description="Helical" evidence="5">
    <location>
        <begin position="471"/>
        <end position="502"/>
    </location>
</feature>
<dbReference type="FunFam" id="3.40.50.2000:FF:000050">
    <property type="entry name" value="UDP-glucuronosyltransferase"/>
    <property type="match status" value="1"/>
</dbReference>
<dbReference type="AlphaFoldDB" id="A0A9P0FAS2"/>
<feature type="chain" id="PRO_5040538188" description="UDP-glucuronosyltransferase" evidence="5">
    <location>
        <begin position="20"/>
        <end position="514"/>
    </location>
</feature>
<dbReference type="OrthoDB" id="5835829at2759"/>
<dbReference type="Proteomes" id="UP001154078">
    <property type="component" value="Chromosome 1"/>
</dbReference>
<dbReference type="PANTHER" id="PTHR48043:SF159">
    <property type="entry name" value="EG:EG0003.4 PROTEIN-RELATED"/>
    <property type="match status" value="1"/>
</dbReference>
<dbReference type="EMBL" id="OV121132">
    <property type="protein sequence ID" value="CAH0547836.1"/>
    <property type="molecule type" value="Genomic_DNA"/>
</dbReference>
<reference evidence="6" key="1">
    <citation type="submission" date="2021-12" db="EMBL/GenBank/DDBJ databases">
        <authorList>
            <person name="King R."/>
        </authorList>
    </citation>
    <scope>NUCLEOTIDE SEQUENCE</scope>
</reference>
<keyword evidence="5" id="KW-0812">Transmembrane</keyword>
<name>A0A9P0FAS2_BRAAE</name>
<evidence type="ECO:0000256" key="3">
    <source>
        <dbReference type="ARBA" id="ARBA00022679"/>
    </source>
</evidence>
<dbReference type="InterPro" id="IPR002213">
    <property type="entry name" value="UDP_glucos_trans"/>
</dbReference>
<dbReference type="GO" id="GO:0015020">
    <property type="term" value="F:glucuronosyltransferase activity"/>
    <property type="evidence" value="ECO:0007669"/>
    <property type="project" value="UniProtKB-EC"/>
</dbReference>
<protein>
    <recommendedName>
        <fullName evidence="5">UDP-glucuronosyltransferase</fullName>
        <ecNumber evidence="5">2.4.1.17</ecNumber>
    </recommendedName>
</protein>
<dbReference type="PANTHER" id="PTHR48043">
    <property type="entry name" value="EG:EG0003.4 PROTEIN-RELATED"/>
    <property type="match status" value="1"/>
</dbReference>
<dbReference type="InterPro" id="IPR035595">
    <property type="entry name" value="UDP_glycos_trans_CS"/>
</dbReference>
<dbReference type="SUPFAM" id="SSF53756">
    <property type="entry name" value="UDP-Glycosyltransferase/glycogen phosphorylase"/>
    <property type="match status" value="1"/>
</dbReference>
<comment type="catalytic activity">
    <reaction evidence="5">
        <text>glucuronate acceptor + UDP-alpha-D-glucuronate = acceptor beta-D-glucuronoside + UDP + H(+)</text>
        <dbReference type="Rhea" id="RHEA:21032"/>
        <dbReference type="ChEBI" id="CHEBI:15378"/>
        <dbReference type="ChEBI" id="CHEBI:58052"/>
        <dbReference type="ChEBI" id="CHEBI:58223"/>
        <dbReference type="ChEBI" id="CHEBI:132367"/>
        <dbReference type="ChEBI" id="CHEBI:132368"/>
        <dbReference type="EC" id="2.4.1.17"/>
    </reaction>
</comment>
<organism evidence="6 7">
    <name type="scientific">Brassicogethes aeneus</name>
    <name type="common">Rape pollen beetle</name>
    <name type="synonym">Meligethes aeneus</name>
    <dbReference type="NCBI Taxonomy" id="1431903"/>
    <lineage>
        <taxon>Eukaryota</taxon>
        <taxon>Metazoa</taxon>
        <taxon>Ecdysozoa</taxon>
        <taxon>Arthropoda</taxon>
        <taxon>Hexapoda</taxon>
        <taxon>Insecta</taxon>
        <taxon>Pterygota</taxon>
        <taxon>Neoptera</taxon>
        <taxon>Endopterygota</taxon>
        <taxon>Coleoptera</taxon>
        <taxon>Polyphaga</taxon>
        <taxon>Cucujiformia</taxon>
        <taxon>Nitidulidae</taxon>
        <taxon>Meligethinae</taxon>
        <taxon>Brassicogethes</taxon>
    </lineage>
</organism>
<evidence type="ECO:0000256" key="5">
    <source>
        <dbReference type="RuleBase" id="RU362059"/>
    </source>
</evidence>
<evidence type="ECO:0000256" key="1">
    <source>
        <dbReference type="ARBA" id="ARBA00009995"/>
    </source>
</evidence>
<comment type="subcellular location">
    <subcellularLocation>
        <location evidence="5">Membrane</location>
        <topology evidence="5">Single-pass membrane protein</topology>
    </subcellularLocation>
</comment>
<dbReference type="Gene3D" id="3.40.50.2000">
    <property type="entry name" value="Glycogen Phosphorylase B"/>
    <property type="match status" value="1"/>
</dbReference>
<keyword evidence="3 4" id="KW-0808">Transferase</keyword>
<sequence length="514" mass="59421">MKLIRVLSVVIFLIHSSCGARILFTCPAASYSHQIFFRKIWLELARKGHDLVVMTTDVMENAPKNVRQIDWSGAYHIRHHVHNVSNIYLNDASYYQKMKSIMKWIEDTNDFELSHPDVKELLNDKTEHFDVVINEIHLEVFNAFAVRFNCPLIGVSSAEIMNGHYETLGIPSHPIQYSDVILPFYGPQSILERMVSVGFYLFKKTFPLLSLIKRSEGVDQVEKYFGPNMPSREDIVRNVSLVLINSHPVYNSRPLSPWLVRIGGQLHLDSPKPLPKDVQDFLDSGKDGVIYLSFGTNVKSDHVTPELQKILLQTFKELPYKVLWKFETELNTDNGNVKFAKWLPQQDVLRHKNIKLFITQGGVQSVDESIANHVPLLVVPFVSDQKFQAKKISTLGIGVSLDKYKVTIESLKEAILTVINTPKYKKTVEELSNVFNDQPMSGLDTAVWWIEYVIRHRGTKYLKSSFFQIPWYQYFFLDVGLIFILTSYTLYKILKFVIMLFIRLFVKLRKIKNE</sequence>
<keyword evidence="5" id="KW-0732">Signal</keyword>
<evidence type="ECO:0000313" key="7">
    <source>
        <dbReference type="Proteomes" id="UP001154078"/>
    </source>
</evidence>
<dbReference type="InterPro" id="IPR050271">
    <property type="entry name" value="UDP-glycosyltransferase"/>
</dbReference>
<dbReference type="Pfam" id="PF00201">
    <property type="entry name" value="UDPGT"/>
    <property type="match status" value="1"/>
</dbReference>
<dbReference type="PROSITE" id="PS00375">
    <property type="entry name" value="UDPGT"/>
    <property type="match status" value="1"/>
</dbReference>
<dbReference type="EC" id="2.4.1.17" evidence="5"/>
<dbReference type="GO" id="GO:0016020">
    <property type="term" value="C:membrane"/>
    <property type="evidence" value="ECO:0007669"/>
    <property type="project" value="UniProtKB-SubCell"/>
</dbReference>
<gene>
    <name evidence="6" type="ORF">MELIAE_LOCUS1744</name>
</gene>
<evidence type="ECO:0000313" key="6">
    <source>
        <dbReference type="EMBL" id="CAH0547836.1"/>
    </source>
</evidence>
<accession>A0A9P0FAS2</accession>
<keyword evidence="5" id="KW-0472">Membrane</keyword>
<keyword evidence="5" id="KW-1133">Transmembrane helix</keyword>
<keyword evidence="7" id="KW-1185">Reference proteome</keyword>
<feature type="signal peptide" evidence="5">
    <location>
        <begin position="1"/>
        <end position="19"/>
    </location>
</feature>
<evidence type="ECO:0000256" key="2">
    <source>
        <dbReference type="ARBA" id="ARBA00022676"/>
    </source>
</evidence>
<dbReference type="CDD" id="cd03784">
    <property type="entry name" value="GT1_Gtf-like"/>
    <property type="match status" value="1"/>
</dbReference>
<proteinExistence type="inferred from homology"/>
<comment type="similarity">
    <text evidence="1 4">Belongs to the UDP-glycosyltransferase family.</text>
</comment>
<keyword evidence="2 4" id="KW-0328">Glycosyltransferase</keyword>
<evidence type="ECO:0000256" key="4">
    <source>
        <dbReference type="RuleBase" id="RU003718"/>
    </source>
</evidence>